<comment type="caution">
    <text evidence="2">The sequence shown here is derived from an EMBL/GenBank/DDBJ whole genome shotgun (WGS) entry which is preliminary data.</text>
</comment>
<proteinExistence type="predicted"/>
<name>A0A5A7U060_CUCMM</name>
<organism evidence="2 3">
    <name type="scientific">Cucumis melo var. makuwa</name>
    <name type="common">Oriental melon</name>
    <dbReference type="NCBI Taxonomy" id="1194695"/>
    <lineage>
        <taxon>Eukaryota</taxon>
        <taxon>Viridiplantae</taxon>
        <taxon>Streptophyta</taxon>
        <taxon>Embryophyta</taxon>
        <taxon>Tracheophyta</taxon>
        <taxon>Spermatophyta</taxon>
        <taxon>Magnoliopsida</taxon>
        <taxon>eudicotyledons</taxon>
        <taxon>Gunneridae</taxon>
        <taxon>Pentapetalae</taxon>
        <taxon>rosids</taxon>
        <taxon>fabids</taxon>
        <taxon>Cucurbitales</taxon>
        <taxon>Cucurbitaceae</taxon>
        <taxon>Benincaseae</taxon>
        <taxon>Cucumis</taxon>
    </lineage>
</organism>
<protein>
    <submittedName>
        <fullName evidence="2">Uncharacterized protein</fullName>
    </submittedName>
</protein>
<sequence length="97" mass="11254">MKGKRARKVNQNDCSPPPKLVSSSWKGLYPYQGTISEFLATPIQAFRWRRFFQGVTAMRPDVVKMFYKGYINEEELYTMVKSKKLILGQTRLMNSLG</sequence>
<gene>
    <name evidence="2" type="ORF">E6C27_scaffold829G00190</name>
</gene>
<dbReference type="EMBL" id="SSTE01013514">
    <property type="protein sequence ID" value="KAA0047035.1"/>
    <property type="molecule type" value="Genomic_DNA"/>
</dbReference>
<dbReference type="Proteomes" id="UP000321393">
    <property type="component" value="Unassembled WGS sequence"/>
</dbReference>
<reference evidence="2 3" key="1">
    <citation type="submission" date="2019-08" db="EMBL/GenBank/DDBJ databases">
        <title>Draft genome sequences of two oriental melons (Cucumis melo L. var makuwa).</title>
        <authorList>
            <person name="Kwon S.-Y."/>
        </authorList>
    </citation>
    <scope>NUCLEOTIDE SEQUENCE [LARGE SCALE GENOMIC DNA]</scope>
    <source>
        <strain evidence="3">cv. SW 3</strain>
        <tissue evidence="2">Leaf</tissue>
    </source>
</reference>
<dbReference type="AlphaFoldDB" id="A0A5A7U060"/>
<evidence type="ECO:0000313" key="2">
    <source>
        <dbReference type="EMBL" id="KAA0047035.1"/>
    </source>
</evidence>
<evidence type="ECO:0000256" key="1">
    <source>
        <dbReference type="SAM" id="MobiDB-lite"/>
    </source>
</evidence>
<accession>A0A5A7U060</accession>
<evidence type="ECO:0000313" key="3">
    <source>
        <dbReference type="Proteomes" id="UP000321393"/>
    </source>
</evidence>
<feature type="region of interest" description="Disordered" evidence="1">
    <location>
        <begin position="1"/>
        <end position="20"/>
    </location>
</feature>